<keyword evidence="2" id="KW-0812">Transmembrane</keyword>
<feature type="region of interest" description="Disordered" evidence="1">
    <location>
        <begin position="108"/>
        <end position="197"/>
    </location>
</feature>
<feature type="compositionally biased region" description="Polar residues" evidence="1">
    <location>
        <begin position="139"/>
        <end position="158"/>
    </location>
</feature>
<feature type="region of interest" description="Disordered" evidence="1">
    <location>
        <begin position="224"/>
        <end position="277"/>
    </location>
</feature>
<feature type="region of interest" description="Disordered" evidence="1">
    <location>
        <begin position="1"/>
        <end position="93"/>
    </location>
</feature>
<feature type="compositionally biased region" description="Polar residues" evidence="1">
    <location>
        <begin position="247"/>
        <end position="256"/>
    </location>
</feature>
<comment type="caution">
    <text evidence="3">The sequence shown here is derived from an EMBL/GenBank/DDBJ whole genome shotgun (WGS) entry which is preliminary data.</text>
</comment>
<feature type="transmembrane region" description="Helical" evidence="2">
    <location>
        <begin position="459"/>
        <end position="483"/>
    </location>
</feature>
<dbReference type="EMBL" id="MU069485">
    <property type="protein sequence ID" value="KAF5841439.1"/>
    <property type="molecule type" value="Genomic_DNA"/>
</dbReference>
<feature type="compositionally biased region" description="Low complexity" evidence="1">
    <location>
        <begin position="313"/>
        <end position="338"/>
    </location>
</feature>
<sequence length="548" mass="57358">MAKKDAAESLQRDQEVSGRLRKGFEGYFESHPPPDSSGGRHLLTRTRVSGDGSSKEDETGGKQWGQVKQATLKLQKEHEQGGTSASQIQLSASGAQVNDAFGTAAAAEAHTLGQSAPDEAQKGGGGAGPEASFPAGPPGQTSSKDSGVLQPSPSQTDSMDPGTLQPWQGSSEGAVGPSGQAADGGMPGGSEGGAEPMLTSRKSVFWQAFQSSFHVAKSVSVVEGVDEAQQQQEAEEEGDQPGHHQTDAQGGTTSKEASAPDTSVAYRRRPPVPRPTFVATSHELSVFLGGHLKQAPSFGRLNSVGRQPPAPSPEASAASEEGTEPAAGAVSSAAAPAGGDDEQQGGGLAVDTEQEELQGRWSPIHGGSREAFEAVFDPSRVLRSDSQRRAHLLDGYDLRHELRELLQEGQEAGPSSHVRAGDGDYSNLALAGAEAVLFGHRNLSAFMRLLLGLSSQEGAWHWGALLCSSALSITMAAPLRALMIFKPEWLYHSKLHMCLDAWSLLVQMLVPLQVAVFGCLWLAAANACATANYSTWMPSGRLAAEDSA</sequence>
<name>A0ABQ7H3J6_DUNSA</name>
<proteinExistence type="predicted"/>
<keyword evidence="4" id="KW-1185">Reference proteome</keyword>
<feature type="compositionally biased region" description="Basic and acidic residues" evidence="1">
    <location>
        <begin position="1"/>
        <end position="24"/>
    </location>
</feature>
<accession>A0ABQ7H3J6</accession>
<gene>
    <name evidence="3" type="ORF">DUNSADRAFT_12883</name>
</gene>
<evidence type="ECO:0000313" key="3">
    <source>
        <dbReference type="EMBL" id="KAF5841439.1"/>
    </source>
</evidence>
<feature type="compositionally biased region" description="Polar residues" evidence="1">
    <location>
        <begin position="81"/>
        <end position="93"/>
    </location>
</feature>
<evidence type="ECO:0000313" key="4">
    <source>
        <dbReference type="Proteomes" id="UP000815325"/>
    </source>
</evidence>
<feature type="transmembrane region" description="Helical" evidence="2">
    <location>
        <begin position="504"/>
        <end position="524"/>
    </location>
</feature>
<dbReference type="Proteomes" id="UP000815325">
    <property type="component" value="Unassembled WGS sequence"/>
</dbReference>
<protein>
    <submittedName>
        <fullName evidence="3">Uncharacterized protein</fullName>
    </submittedName>
</protein>
<evidence type="ECO:0000256" key="1">
    <source>
        <dbReference type="SAM" id="MobiDB-lite"/>
    </source>
</evidence>
<reference evidence="3" key="1">
    <citation type="submission" date="2017-08" db="EMBL/GenBank/DDBJ databases">
        <authorList>
            <person name="Polle J.E."/>
            <person name="Barry K."/>
            <person name="Cushman J."/>
            <person name="Schmutz J."/>
            <person name="Tran D."/>
            <person name="Hathwaick L.T."/>
            <person name="Yim W.C."/>
            <person name="Jenkins J."/>
            <person name="Mckie-Krisberg Z.M."/>
            <person name="Prochnik S."/>
            <person name="Lindquist E."/>
            <person name="Dockter R.B."/>
            <person name="Adam C."/>
            <person name="Molina H."/>
            <person name="Bunkerborg J."/>
            <person name="Jin E."/>
            <person name="Buchheim M."/>
            <person name="Magnuson J."/>
        </authorList>
    </citation>
    <scope>NUCLEOTIDE SEQUENCE</scope>
    <source>
        <strain evidence="3">CCAP 19/18</strain>
    </source>
</reference>
<organism evidence="3 4">
    <name type="scientific">Dunaliella salina</name>
    <name type="common">Green alga</name>
    <name type="synonym">Protococcus salinus</name>
    <dbReference type="NCBI Taxonomy" id="3046"/>
    <lineage>
        <taxon>Eukaryota</taxon>
        <taxon>Viridiplantae</taxon>
        <taxon>Chlorophyta</taxon>
        <taxon>core chlorophytes</taxon>
        <taxon>Chlorophyceae</taxon>
        <taxon>CS clade</taxon>
        <taxon>Chlamydomonadales</taxon>
        <taxon>Dunaliellaceae</taxon>
        <taxon>Dunaliella</taxon>
    </lineage>
</organism>
<feature type="region of interest" description="Disordered" evidence="1">
    <location>
        <begin position="298"/>
        <end position="347"/>
    </location>
</feature>
<keyword evidence="2" id="KW-0472">Membrane</keyword>
<keyword evidence="2" id="KW-1133">Transmembrane helix</keyword>
<evidence type="ECO:0000256" key="2">
    <source>
        <dbReference type="SAM" id="Phobius"/>
    </source>
</evidence>